<dbReference type="RefSeq" id="WP_052447599.1">
    <property type="nucleotide sequence ID" value="NZ_CP050855.1"/>
</dbReference>
<accession>A0A068YUR2</accession>
<proteinExistence type="predicted"/>
<dbReference type="STRING" id="138074.SYMBAF_10044"/>
<dbReference type="GeneID" id="93737616"/>
<name>A0A068YUR2_9GAMM</name>
<dbReference type="EMBL" id="CP050855">
    <property type="protein sequence ID" value="QLH63841.1"/>
    <property type="molecule type" value="Genomic_DNA"/>
</dbReference>
<gene>
    <name evidence="1" type="ORF">SYMBAF_14095</name>
</gene>
<sequence>MKCYIAAVDSAGIISIGHAALERLPSVSISLYPAVDIDRSLPEFLNIMKATKDNDVPGIFQPNYASEAASWCDSDRKICFHDYNSMVLRRYWNAYKQTKTYNLTYRNCSSSVAYALEVALDGVLSKQSRSGLKRLQTLMMLELGIAARLRIRALSMAWMPGLLMDYARAMRSIIHPVLEPWYRRVSRKWCFREKG</sequence>
<organism evidence="1 2">
    <name type="scientific">Serratia symbiotica</name>
    <dbReference type="NCBI Taxonomy" id="138074"/>
    <lineage>
        <taxon>Bacteria</taxon>
        <taxon>Pseudomonadati</taxon>
        <taxon>Pseudomonadota</taxon>
        <taxon>Gammaproteobacteria</taxon>
        <taxon>Enterobacterales</taxon>
        <taxon>Yersiniaceae</taxon>
        <taxon>Serratia</taxon>
    </lineage>
</organism>
<evidence type="ECO:0000313" key="1">
    <source>
        <dbReference type="EMBL" id="QLH63841.1"/>
    </source>
</evidence>
<reference evidence="1 2" key="1">
    <citation type="journal article" date="2014" name="Genome Announc.">
        <title>Whole-Genome Sequence of Serratia symbiotica Strain CWBI-2.3T, a Free-Living Symbiont of the Black Bean Aphid Aphis fabae.</title>
        <authorList>
            <person name="Foray V."/>
            <person name="Grigorescu A.S."/>
            <person name="Sabri A."/>
            <person name="Haubruge E."/>
            <person name="Lognay G."/>
            <person name="Francis F."/>
            <person name="Fauconnier M.L."/>
            <person name="Hance T."/>
            <person name="Thonart P."/>
        </authorList>
    </citation>
    <scope>NUCLEOTIDE SEQUENCE [LARGE SCALE GENOMIC DNA]</scope>
    <source>
        <strain evidence="1">CWBI-2.3</strain>
    </source>
</reference>
<evidence type="ECO:0000313" key="2">
    <source>
        <dbReference type="Proteomes" id="UP000042738"/>
    </source>
</evidence>
<dbReference type="Proteomes" id="UP000042738">
    <property type="component" value="Chromosome"/>
</dbReference>
<protein>
    <submittedName>
        <fullName evidence="1">Uncharacterized protein</fullName>
    </submittedName>
</protein>
<dbReference type="AlphaFoldDB" id="A0A068YUR2"/>